<evidence type="ECO:0000313" key="5">
    <source>
        <dbReference type="Proteomes" id="UP000554482"/>
    </source>
</evidence>
<dbReference type="GO" id="GO:0042138">
    <property type="term" value="P:meiotic DNA double-strand break formation"/>
    <property type="evidence" value="ECO:0007669"/>
    <property type="project" value="InterPro"/>
</dbReference>
<dbReference type="PANTHER" id="PTHR36722">
    <property type="entry name" value="TYPE 2 DNA TOPOISOMERASE 6 SUBUNIT B-LIKE"/>
    <property type="match status" value="1"/>
</dbReference>
<dbReference type="InterPro" id="IPR034566">
    <property type="entry name" value="MTOPVIB_plant"/>
</dbReference>
<dbReference type="Gene3D" id="3.30.710.10">
    <property type="entry name" value="Potassium Channel Kv1.1, Chain A"/>
    <property type="match status" value="1"/>
</dbReference>
<dbReference type="CDD" id="cd18322">
    <property type="entry name" value="BTB_POZ_SKP1"/>
    <property type="match status" value="1"/>
</dbReference>
<dbReference type="EMBL" id="JABWDY010011100">
    <property type="protein sequence ID" value="KAF5200149.1"/>
    <property type="molecule type" value="Genomic_DNA"/>
</dbReference>
<comment type="similarity">
    <text evidence="2">Belongs to the SKP1 family.</text>
</comment>
<dbReference type="GO" id="GO:0009867">
    <property type="term" value="P:jasmonic acid mediated signaling pathway"/>
    <property type="evidence" value="ECO:0007669"/>
    <property type="project" value="UniProtKB-ARBA"/>
</dbReference>
<evidence type="ECO:0000313" key="4">
    <source>
        <dbReference type="EMBL" id="KAF5200149.1"/>
    </source>
</evidence>
<protein>
    <submittedName>
        <fullName evidence="4">Type 2 dna topoisomerase 6 subunit b-like</fullName>
    </submittedName>
</protein>
<comment type="pathway">
    <text evidence="1">Protein modification; protein ubiquitination.</text>
</comment>
<dbReference type="InterPro" id="IPR016073">
    <property type="entry name" value="Skp1_comp_POZ"/>
</dbReference>
<dbReference type="GO" id="GO:0000793">
    <property type="term" value="C:condensed chromosome"/>
    <property type="evidence" value="ECO:0007669"/>
    <property type="project" value="TreeGrafter"/>
</dbReference>
<dbReference type="OrthoDB" id="1918529at2759"/>
<evidence type="ECO:0000256" key="2">
    <source>
        <dbReference type="ARBA" id="ARBA00009993"/>
    </source>
</evidence>
<dbReference type="SUPFAM" id="SSF81382">
    <property type="entry name" value="Skp1 dimerisation domain-like"/>
    <property type="match status" value="1"/>
</dbReference>
<organism evidence="4 5">
    <name type="scientific">Thalictrum thalictroides</name>
    <name type="common">Rue-anemone</name>
    <name type="synonym">Anemone thalictroides</name>
    <dbReference type="NCBI Taxonomy" id="46969"/>
    <lineage>
        <taxon>Eukaryota</taxon>
        <taxon>Viridiplantae</taxon>
        <taxon>Streptophyta</taxon>
        <taxon>Embryophyta</taxon>
        <taxon>Tracheophyta</taxon>
        <taxon>Spermatophyta</taxon>
        <taxon>Magnoliopsida</taxon>
        <taxon>Ranunculales</taxon>
        <taxon>Ranunculaceae</taxon>
        <taxon>Thalictroideae</taxon>
        <taxon>Thalictrum</taxon>
    </lineage>
</organism>
<keyword evidence="4" id="KW-0413">Isomerase</keyword>
<dbReference type="Pfam" id="PF03931">
    <property type="entry name" value="Skp1_POZ"/>
    <property type="match status" value="1"/>
</dbReference>
<dbReference type="GO" id="GO:0007131">
    <property type="term" value="P:reciprocal meiotic recombination"/>
    <property type="evidence" value="ECO:0007669"/>
    <property type="project" value="TreeGrafter"/>
</dbReference>
<evidence type="ECO:0000256" key="1">
    <source>
        <dbReference type="ARBA" id="ARBA00004906"/>
    </source>
</evidence>
<dbReference type="AlphaFoldDB" id="A0A7J6WRY6"/>
<dbReference type="PANTHER" id="PTHR36722:SF1">
    <property type="entry name" value="TYPE 2 DNA TOPOISOMERASE 6 SUBUNIT B-LIKE"/>
    <property type="match status" value="1"/>
</dbReference>
<dbReference type="SMART" id="SM00512">
    <property type="entry name" value="Skp1"/>
    <property type="match status" value="1"/>
</dbReference>
<evidence type="ECO:0000259" key="3">
    <source>
        <dbReference type="Pfam" id="PF03931"/>
    </source>
</evidence>
<dbReference type="InterPro" id="IPR001232">
    <property type="entry name" value="SKP1-like"/>
</dbReference>
<accession>A0A7J6WRY6</accession>
<name>A0A7J6WRY6_THATH</name>
<dbReference type="GO" id="GO:0016853">
    <property type="term" value="F:isomerase activity"/>
    <property type="evidence" value="ECO:0007669"/>
    <property type="project" value="UniProtKB-KW"/>
</dbReference>
<dbReference type="Proteomes" id="UP000554482">
    <property type="component" value="Unassembled WGS sequence"/>
</dbReference>
<dbReference type="InterPro" id="IPR011333">
    <property type="entry name" value="SKP1/BTB/POZ_sf"/>
</dbReference>
<sequence length="269" mass="30324">MRQKVHFDRNLLKKAVKHAMNDLKEKYAGILLSAHAIKIQSYAPDLARTIAGLILSSNDTKFQGECISLLGLQPQDLGKEKVEDCIKGKIIAVIRRNDRKPQRNREAAPFLFEDESNEVELLDEDEDDEEYDAVDISSIMSKKVTLKSSDRKAFEVEENVAFQSKTIEHLIKKTSVPMMASIPLPVVTANILGKVIEYCRKHVDDSNMKEDDAVAREDLKKWDAEFVKVDAATLLDLIEAAQNLDIKSLLELTSHALAEMVVKASYRNI</sequence>
<dbReference type="SUPFAM" id="SSF54695">
    <property type="entry name" value="POZ domain"/>
    <property type="match status" value="1"/>
</dbReference>
<proteinExistence type="inferred from homology"/>
<dbReference type="GO" id="GO:0030674">
    <property type="term" value="F:protein-macromolecule adaptor activity"/>
    <property type="evidence" value="ECO:0007669"/>
    <property type="project" value="TreeGrafter"/>
</dbReference>
<comment type="caution">
    <text evidence="4">The sequence shown here is derived from an EMBL/GenBank/DDBJ whole genome shotgun (WGS) entry which is preliminary data.</text>
</comment>
<dbReference type="GO" id="GO:0006511">
    <property type="term" value="P:ubiquitin-dependent protein catabolic process"/>
    <property type="evidence" value="ECO:0007669"/>
    <property type="project" value="InterPro"/>
</dbReference>
<feature type="domain" description="SKP1 component POZ" evidence="3">
    <location>
        <begin position="142"/>
        <end position="203"/>
    </location>
</feature>
<keyword evidence="5" id="KW-1185">Reference proteome</keyword>
<reference evidence="4 5" key="1">
    <citation type="submission" date="2020-06" db="EMBL/GenBank/DDBJ databases">
        <title>Transcriptomic and genomic resources for Thalictrum thalictroides and T. hernandezii: Facilitating candidate gene discovery in an emerging model plant lineage.</title>
        <authorList>
            <person name="Arias T."/>
            <person name="Riano-Pachon D.M."/>
            <person name="Di Stilio V.S."/>
        </authorList>
    </citation>
    <scope>NUCLEOTIDE SEQUENCE [LARGE SCALE GENOMIC DNA]</scope>
    <source>
        <strain evidence="5">cv. WT478/WT964</strain>
        <tissue evidence="4">Leaves</tissue>
    </source>
</reference>
<dbReference type="InterPro" id="IPR036296">
    <property type="entry name" value="SKP1-like_dim_sf"/>
</dbReference>
<gene>
    <name evidence="4" type="ORF">FRX31_010266</name>
</gene>